<name>A0AAV2HG37_LYMST</name>
<accession>A0AAV2HG37</accession>
<reference evidence="3 4" key="1">
    <citation type="submission" date="2024-04" db="EMBL/GenBank/DDBJ databases">
        <authorList>
            <consortium name="Genoscope - CEA"/>
            <person name="William W."/>
        </authorList>
    </citation>
    <scope>NUCLEOTIDE SEQUENCE [LARGE SCALE GENOMIC DNA]</scope>
</reference>
<feature type="domain" description="BSD" evidence="2">
    <location>
        <begin position="142"/>
        <end position="194"/>
    </location>
</feature>
<sequence>MADGENNSNKSDNSWENWLGGWVQTAKEKSSSALEFVKKDLAEFTCTMQKETEKAVELTKDSLNREKTTQATNKVKAGLSSFLDNISKVLVIPPDDNYIQMKVAADGSGLYDRGKARLHALQLDASTYMDTPHGPPEQYSMWLESFNMDQHKGEISELLVSKVEVRALYTKLVPSDVSHAEFWQRYFYRVHQLQCDEARKQALMKRAEQTKGDSFSWDDDEEDWSGGEDNQSDWEKMPRQTQSCAASKSKSVDSVQTAPHTSTPSQNDLQDSSKDTVLSNPLDITNVADTKTDLLIAENKTDQDKGKHQAIVSLSETVVSKPEAVDIKSVTVANDFDVSEQCSSLTMLQQPSAELWSLHIPDDGVQGDLPDQDVVSEAVTPEGVSGVTEVVVKSDNVKPPVDTEKHHSIVTVQEPTHDDCVGVQGDRPDQDVMSQAATPQGVPEATEAVVKSDNIQPLVDTEKQHIVVTVHEPTQDDFGDKLSASLSKGQTENATSLPVEPETPCQPAQSTLQEKIANDVTSVFNKASDLQLLPQSPELAIDTASTETSVFSAAELVLENISETPEAEEISQQPSESTPGIAAMQSTQPQNFSTIPQIIHSVENADADAEHGALVQDVENSGDMKEIGMTIKGDMIVVGERVSPTSSDLSDTKEIGQEDDWEQDFDIEVTEEDLKAADDIAKRLSENLNVDDDWENWE</sequence>
<feature type="compositionally biased region" description="Polar residues" evidence="1">
    <location>
        <begin position="239"/>
        <end position="280"/>
    </location>
</feature>
<dbReference type="AlphaFoldDB" id="A0AAV2HG37"/>
<evidence type="ECO:0000256" key="1">
    <source>
        <dbReference type="SAM" id="MobiDB-lite"/>
    </source>
</evidence>
<feature type="compositionally biased region" description="Polar residues" evidence="1">
    <location>
        <begin position="484"/>
        <end position="496"/>
    </location>
</feature>
<feature type="compositionally biased region" description="Acidic residues" evidence="1">
    <location>
        <begin position="216"/>
        <end position="232"/>
    </location>
</feature>
<dbReference type="PANTHER" id="PTHR16019">
    <property type="entry name" value="SYNAPSE-ASSOCIATED PROTEIN"/>
    <property type="match status" value="1"/>
</dbReference>
<keyword evidence="4" id="KW-1185">Reference proteome</keyword>
<feature type="region of interest" description="Disordered" evidence="1">
    <location>
        <begin position="642"/>
        <end position="664"/>
    </location>
</feature>
<dbReference type="Pfam" id="PF03909">
    <property type="entry name" value="BSD"/>
    <property type="match status" value="1"/>
</dbReference>
<proteinExistence type="predicted"/>
<gene>
    <name evidence="3" type="ORF">GSLYS_00005211001</name>
</gene>
<dbReference type="GO" id="GO:0005737">
    <property type="term" value="C:cytoplasm"/>
    <property type="evidence" value="ECO:0007669"/>
    <property type="project" value="TreeGrafter"/>
</dbReference>
<evidence type="ECO:0000259" key="2">
    <source>
        <dbReference type="PROSITE" id="PS50858"/>
    </source>
</evidence>
<dbReference type="SUPFAM" id="SSF140383">
    <property type="entry name" value="BSD domain-like"/>
    <property type="match status" value="1"/>
</dbReference>
<comment type="caution">
    <text evidence="3">The sequence shown here is derived from an EMBL/GenBank/DDBJ whole genome shotgun (WGS) entry which is preliminary data.</text>
</comment>
<feature type="region of interest" description="Disordered" evidence="1">
    <location>
        <begin position="207"/>
        <end position="280"/>
    </location>
</feature>
<feature type="region of interest" description="Disordered" evidence="1">
    <location>
        <begin position="477"/>
        <end position="505"/>
    </location>
</feature>
<dbReference type="PANTHER" id="PTHR16019:SF5">
    <property type="entry name" value="BSD DOMAIN-CONTAINING PROTEIN 1"/>
    <property type="match status" value="1"/>
</dbReference>
<dbReference type="PROSITE" id="PS50858">
    <property type="entry name" value="BSD"/>
    <property type="match status" value="1"/>
</dbReference>
<dbReference type="InterPro" id="IPR051494">
    <property type="entry name" value="BSD_domain-containing"/>
</dbReference>
<evidence type="ECO:0000313" key="3">
    <source>
        <dbReference type="EMBL" id="CAL1531096.1"/>
    </source>
</evidence>
<dbReference type="InterPro" id="IPR035925">
    <property type="entry name" value="BSD_dom_sf"/>
</dbReference>
<dbReference type="EMBL" id="CAXITT010000081">
    <property type="protein sequence ID" value="CAL1531096.1"/>
    <property type="molecule type" value="Genomic_DNA"/>
</dbReference>
<dbReference type="Gene3D" id="1.10.3970.10">
    <property type="entry name" value="BSD domain"/>
    <property type="match status" value="1"/>
</dbReference>
<protein>
    <recommendedName>
        <fullName evidence="2">BSD domain-containing protein</fullName>
    </recommendedName>
</protein>
<evidence type="ECO:0000313" key="4">
    <source>
        <dbReference type="Proteomes" id="UP001497497"/>
    </source>
</evidence>
<dbReference type="InterPro" id="IPR005607">
    <property type="entry name" value="BSD_dom"/>
</dbReference>
<dbReference type="SMART" id="SM00751">
    <property type="entry name" value="BSD"/>
    <property type="match status" value="1"/>
</dbReference>
<organism evidence="3 4">
    <name type="scientific">Lymnaea stagnalis</name>
    <name type="common">Great pond snail</name>
    <name type="synonym">Helix stagnalis</name>
    <dbReference type="NCBI Taxonomy" id="6523"/>
    <lineage>
        <taxon>Eukaryota</taxon>
        <taxon>Metazoa</taxon>
        <taxon>Spiralia</taxon>
        <taxon>Lophotrochozoa</taxon>
        <taxon>Mollusca</taxon>
        <taxon>Gastropoda</taxon>
        <taxon>Heterobranchia</taxon>
        <taxon>Euthyneura</taxon>
        <taxon>Panpulmonata</taxon>
        <taxon>Hygrophila</taxon>
        <taxon>Lymnaeoidea</taxon>
        <taxon>Lymnaeidae</taxon>
        <taxon>Lymnaea</taxon>
    </lineage>
</organism>
<dbReference type="Proteomes" id="UP001497497">
    <property type="component" value="Unassembled WGS sequence"/>
</dbReference>